<evidence type="ECO:0000313" key="2">
    <source>
        <dbReference type="Proteomes" id="UP000642809"/>
    </source>
</evidence>
<keyword evidence="2" id="KW-1185">Reference proteome</keyword>
<dbReference type="Proteomes" id="UP000642809">
    <property type="component" value="Unassembled WGS sequence"/>
</dbReference>
<dbReference type="AlphaFoldDB" id="A0A8J3D0H9"/>
<evidence type="ECO:0000313" key="1">
    <source>
        <dbReference type="EMBL" id="GHB48044.1"/>
    </source>
</evidence>
<sequence>METNEIDIADNFIGMIKNLSKKVKLELIDQISNSISKNPEKPENDAWKKLYGAFESDKSAEEIIDEIRLSRYTSRKIEDL</sequence>
<organism evidence="1 2">
    <name type="scientific">Mongoliitalea lutea</name>
    <dbReference type="NCBI Taxonomy" id="849756"/>
    <lineage>
        <taxon>Bacteria</taxon>
        <taxon>Pseudomonadati</taxon>
        <taxon>Bacteroidota</taxon>
        <taxon>Cytophagia</taxon>
        <taxon>Cytophagales</taxon>
        <taxon>Cyclobacteriaceae</taxon>
        <taxon>Mongoliitalea</taxon>
    </lineage>
</organism>
<dbReference type="RefSeq" id="WP_189584787.1">
    <property type="nucleotide sequence ID" value="NZ_BMYF01000021.1"/>
</dbReference>
<proteinExistence type="predicted"/>
<dbReference type="EMBL" id="BMYF01000021">
    <property type="protein sequence ID" value="GHB48044.1"/>
    <property type="molecule type" value="Genomic_DNA"/>
</dbReference>
<reference evidence="1" key="1">
    <citation type="journal article" date="2014" name="Int. J. Syst. Evol. Microbiol.">
        <title>Complete genome sequence of Corynebacterium casei LMG S-19264T (=DSM 44701T), isolated from a smear-ripened cheese.</title>
        <authorList>
            <consortium name="US DOE Joint Genome Institute (JGI-PGF)"/>
            <person name="Walter F."/>
            <person name="Albersmeier A."/>
            <person name="Kalinowski J."/>
            <person name="Ruckert C."/>
        </authorList>
    </citation>
    <scope>NUCLEOTIDE SEQUENCE</scope>
    <source>
        <strain evidence="1">KCTC 23224</strain>
    </source>
</reference>
<gene>
    <name evidence="1" type="ORF">GCM10008106_31160</name>
</gene>
<accession>A0A8J3D0H9</accession>
<comment type="caution">
    <text evidence="1">The sequence shown here is derived from an EMBL/GenBank/DDBJ whole genome shotgun (WGS) entry which is preliminary data.</text>
</comment>
<name>A0A8J3D0H9_9BACT</name>
<protein>
    <recommendedName>
        <fullName evidence="3">Addiction module component</fullName>
    </recommendedName>
</protein>
<reference evidence="1" key="2">
    <citation type="submission" date="2020-09" db="EMBL/GenBank/DDBJ databases">
        <authorList>
            <person name="Sun Q."/>
            <person name="Kim S."/>
        </authorList>
    </citation>
    <scope>NUCLEOTIDE SEQUENCE</scope>
    <source>
        <strain evidence="1">KCTC 23224</strain>
    </source>
</reference>
<evidence type="ECO:0008006" key="3">
    <source>
        <dbReference type="Google" id="ProtNLM"/>
    </source>
</evidence>